<protein>
    <submittedName>
        <fullName evidence="4">Lytic murein transglycosylase</fullName>
    </submittedName>
</protein>
<dbReference type="Pfam" id="PF01471">
    <property type="entry name" value="PG_binding_1"/>
    <property type="match status" value="1"/>
</dbReference>
<dbReference type="NCBIfam" id="TIGR02283">
    <property type="entry name" value="MltB_2"/>
    <property type="match status" value="1"/>
</dbReference>
<dbReference type="InterPro" id="IPR036365">
    <property type="entry name" value="PGBD-like_sf"/>
</dbReference>
<dbReference type="InterPro" id="IPR011970">
    <property type="entry name" value="MltB_2"/>
</dbReference>
<dbReference type="Proteomes" id="UP000228948">
    <property type="component" value="Chromosome"/>
</dbReference>
<dbReference type="GO" id="GO:0008933">
    <property type="term" value="F:peptidoglycan lytic transglycosylase activity"/>
    <property type="evidence" value="ECO:0007669"/>
    <property type="project" value="TreeGrafter"/>
</dbReference>
<dbReference type="OrthoDB" id="9808544at2"/>
<evidence type="ECO:0000259" key="2">
    <source>
        <dbReference type="Pfam" id="PF01471"/>
    </source>
</evidence>
<gene>
    <name evidence="4" type="ORF">BG454_04230</name>
</gene>
<dbReference type="InterPro" id="IPR002477">
    <property type="entry name" value="Peptidoglycan-bd-like"/>
</dbReference>
<dbReference type="RefSeq" id="WP_071479206.1">
    <property type="nucleotide sequence ID" value="NZ_CP024899.1"/>
</dbReference>
<dbReference type="SUPFAM" id="SSF47090">
    <property type="entry name" value="PGBD-like"/>
    <property type="match status" value="1"/>
</dbReference>
<keyword evidence="5" id="KW-1185">Reference proteome</keyword>
<dbReference type="AlphaFoldDB" id="A0A2K8KB51"/>
<sequence>MRILPVMAAVLSVGLSTAAHAQSCGGNFGAFVEGLKSEAASQGYDRARIDSFFRNVRQDQAVINADRRQGIFQRPFLDFSRALISQSRLTNGQRNFERQRSVFDRAQQQYGVQPGILLAFWAFETDFGAVQGDFNTVNALVTLAHDCRRPELFRPQVFAALEMYRRGMLDPVQTRGAWAGEIGMVQKLPSDIINYAVDGDGDGRIDLQRSAPDALLSAAAMLRAKGWRPNEPWMHEVALPQGLDLTQTGIRNELTVSQWEQLGVRPTHGRLPSGNLRASVIVPQGHRGPAFMVFHNFRVLFEWNQSFIYVTTAAYFATRLSGAPVYQAGNPETGLNQDQMRQLQQRLVQRGFDVGAVDGILGANTRAAVQDVQAQLGLPADGWPTPQLLGML</sequence>
<dbReference type="KEGG" id="rbg:BG454_04230"/>
<proteinExistence type="predicted"/>
<organism evidence="4 5">
    <name type="scientific">Roseinatronobacter bogoriensis subsp. barguzinensis</name>
    <dbReference type="NCBI Taxonomy" id="441209"/>
    <lineage>
        <taxon>Bacteria</taxon>
        <taxon>Pseudomonadati</taxon>
        <taxon>Pseudomonadota</taxon>
        <taxon>Alphaproteobacteria</taxon>
        <taxon>Rhodobacterales</taxon>
        <taxon>Paracoccaceae</taxon>
        <taxon>Roseinatronobacter</taxon>
    </lineage>
</organism>
<dbReference type="InterPro" id="IPR036366">
    <property type="entry name" value="PGBDSf"/>
</dbReference>
<dbReference type="InterPro" id="IPR023346">
    <property type="entry name" value="Lysozyme-like_dom_sf"/>
</dbReference>
<evidence type="ECO:0000313" key="5">
    <source>
        <dbReference type="Proteomes" id="UP000228948"/>
    </source>
</evidence>
<reference evidence="4 5" key="1">
    <citation type="submission" date="2017-11" db="EMBL/GenBank/DDBJ databases">
        <title>Revised Sequence and Annotation of the Rhodobaca barguzinensis strain alga05 Genome.</title>
        <authorList>
            <person name="Kopejtka K."/>
            <person name="Tomasch J.M."/>
            <person name="Bunk B."/>
            <person name="Koblizek M."/>
        </authorList>
    </citation>
    <scope>NUCLEOTIDE SEQUENCE [LARGE SCALE GENOMIC DNA]</scope>
    <source>
        <strain evidence="5">alga05</strain>
    </source>
</reference>
<dbReference type="Gene3D" id="1.10.530.10">
    <property type="match status" value="1"/>
</dbReference>
<accession>A0A2K8KB51</accession>
<dbReference type="Pfam" id="PF13406">
    <property type="entry name" value="SLT_2"/>
    <property type="match status" value="1"/>
</dbReference>
<feature type="domain" description="Peptidoglycan binding-like" evidence="2">
    <location>
        <begin position="337"/>
        <end position="392"/>
    </location>
</feature>
<evidence type="ECO:0000259" key="3">
    <source>
        <dbReference type="Pfam" id="PF13406"/>
    </source>
</evidence>
<dbReference type="EMBL" id="CP024899">
    <property type="protein sequence ID" value="ATX65133.1"/>
    <property type="molecule type" value="Genomic_DNA"/>
</dbReference>
<dbReference type="InterPro" id="IPR031304">
    <property type="entry name" value="SLT_2"/>
</dbReference>
<dbReference type="InterPro" id="IPR043426">
    <property type="entry name" value="MltB-like"/>
</dbReference>
<dbReference type="Gene3D" id="1.10.8.350">
    <property type="entry name" value="Bacterial muramidase"/>
    <property type="match status" value="1"/>
</dbReference>
<dbReference type="STRING" id="441209.GCA_001870665_03579"/>
<keyword evidence="1" id="KW-0732">Signal</keyword>
<feature type="chain" id="PRO_5014855890" evidence="1">
    <location>
        <begin position="22"/>
        <end position="392"/>
    </location>
</feature>
<evidence type="ECO:0000256" key="1">
    <source>
        <dbReference type="SAM" id="SignalP"/>
    </source>
</evidence>
<dbReference type="Gene3D" id="1.10.101.10">
    <property type="entry name" value="PGBD-like superfamily/PGBD"/>
    <property type="match status" value="1"/>
</dbReference>
<feature type="signal peptide" evidence="1">
    <location>
        <begin position="1"/>
        <end position="21"/>
    </location>
</feature>
<evidence type="ECO:0000313" key="4">
    <source>
        <dbReference type="EMBL" id="ATX65133.1"/>
    </source>
</evidence>
<feature type="domain" description="Transglycosylase SLT" evidence="3">
    <location>
        <begin position="28"/>
        <end position="317"/>
    </location>
</feature>
<dbReference type="PANTHER" id="PTHR30163">
    <property type="entry name" value="MEMBRANE-BOUND LYTIC MUREIN TRANSGLYCOSYLASE B"/>
    <property type="match status" value="1"/>
</dbReference>
<dbReference type="SUPFAM" id="SSF53955">
    <property type="entry name" value="Lysozyme-like"/>
    <property type="match status" value="1"/>
</dbReference>
<name>A0A2K8KB51_9RHOB</name>
<dbReference type="PANTHER" id="PTHR30163:SF8">
    <property type="entry name" value="LYTIC MUREIN TRANSGLYCOSYLASE"/>
    <property type="match status" value="1"/>
</dbReference>
<dbReference type="GO" id="GO:0009253">
    <property type="term" value="P:peptidoglycan catabolic process"/>
    <property type="evidence" value="ECO:0007669"/>
    <property type="project" value="TreeGrafter"/>
</dbReference>